<reference evidence="1" key="1">
    <citation type="submission" date="2021-12" db="EMBL/GenBank/DDBJ databases">
        <authorList>
            <person name="Veyrier F.J."/>
        </authorList>
    </citation>
    <scope>NUCLEOTIDE SEQUENCE</scope>
    <source>
        <strain evidence="1">SAG 1488-6</strain>
    </source>
</reference>
<name>A0ABY4ECT6_VITST</name>
<dbReference type="RefSeq" id="WP_019957771.1">
    <property type="nucleotide sequence ID" value="NZ_CP091512.1"/>
</dbReference>
<reference evidence="1" key="2">
    <citation type="journal article" date="2022" name="Res Sq">
        <title>Evolution of multicellular longitudinally dividing oral cavity symbionts (Neisseriaceae).</title>
        <authorList>
            <person name="Nyongesa S."/>
            <person name="Weber P."/>
            <person name="Bernet E."/>
            <person name="Pullido F."/>
            <person name="Nieckarz M."/>
            <person name="Delaby M."/>
            <person name="Nieves C."/>
            <person name="Viehboeck T."/>
            <person name="Krause N."/>
            <person name="Rivera-Millot A."/>
            <person name="Nakamura A."/>
            <person name="Vischer N."/>
            <person name="VanNieuwenhze M."/>
            <person name="Brun Y."/>
            <person name="Cava F."/>
            <person name="Bulgheresi S."/>
            <person name="Veyrier F."/>
        </authorList>
    </citation>
    <scope>NUCLEOTIDE SEQUENCE</scope>
    <source>
        <strain evidence="1">SAG 1488-6</strain>
    </source>
</reference>
<dbReference type="Proteomes" id="UP000832034">
    <property type="component" value="Chromosome"/>
</dbReference>
<keyword evidence="2" id="KW-1185">Reference proteome</keyword>
<evidence type="ECO:0000313" key="2">
    <source>
        <dbReference type="Proteomes" id="UP000832034"/>
    </source>
</evidence>
<protein>
    <submittedName>
        <fullName evidence="1">Uncharacterized protein</fullName>
    </submittedName>
</protein>
<organism evidence="1 2">
    <name type="scientific">Vitreoscilla stercoraria</name>
    <dbReference type="NCBI Taxonomy" id="61"/>
    <lineage>
        <taxon>Bacteria</taxon>
        <taxon>Pseudomonadati</taxon>
        <taxon>Pseudomonadota</taxon>
        <taxon>Betaproteobacteria</taxon>
        <taxon>Neisseriales</taxon>
        <taxon>Neisseriaceae</taxon>
        <taxon>Vitreoscilla</taxon>
    </lineage>
</organism>
<accession>A0ABY4ECT6</accession>
<evidence type="ECO:0000313" key="1">
    <source>
        <dbReference type="EMBL" id="UOO93565.1"/>
    </source>
</evidence>
<gene>
    <name evidence="1" type="ORF">LVJ81_05950</name>
</gene>
<sequence length="119" mass="12991">MQENQIKQHSYELHFDGLSTFLSIASTTLEQRQKQGELSFDDAVNLQNQVQATLFTWGAMAEAFATEQVAESVPSQGCASALLLTAKMMQQMATIGETLSHVTQVKRTPKPNASTTQAA</sequence>
<proteinExistence type="predicted"/>
<dbReference type="EMBL" id="CP091512">
    <property type="protein sequence ID" value="UOO93565.1"/>
    <property type="molecule type" value="Genomic_DNA"/>
</dbReference>